<organism evidence="1 2">
    <name type="scientific">Methyloligella solikamskensis</name>
    <dbReference type="NCBI Taxonomy" id="1177756"/>
    <lineage>
        <taxon>Bacteria</taxon>
        <taxon>Pseudomonadati</taxon>
        <taxon>Pseudomonadota</taxon>
        <taxon>Alphaproteobacteria</taxon>
        <taxon>Hyphomicrobiales</taxon>
        <taxon>Hyphomicrobiaceae</taxon>
        <taxon>Methyloligella</taxon>
    </lineage>
</organism>
<keyword evidence="2" id="KW-1185">Reference proteome</keyword>
<comment type="caution">
    <text evidence="1">The sequence shown here is derived from an EMBL/GenBank/DDBJ whole genome shotgun (WGS) entry which is preliminary data.</text>
</comment>
<evidence type="ECO:0000313" key="2">
    <source>
        <dbReference type="Proteomes" id="UP001597102"/>
    </source>
</evidence>
<proteinExistence type="predicted"/>
<reference evidence="2" key="1">
    <citation type="journal article" date="2019" name="Int. J. Syst. Evol. Microbiol.">
        <title>The Global Catalogue of Microorganisms (GCM) 10K type strain sequencing project: providing services to taxonomists for standard genome sequencing and annotation.</title>
        <authorList>
            <consortium name="The Broad Institute Genomics Platform"/>
            <consortium name="The Broad Institute Genome Sequencing Center for Infectious Disease"/>
            <person name="Wu L."/>
            <person name="Ma J."/>
        </authorList>
    </citation>
    <scope>NUCLEOTIDE SEQUENCE [LARGE SCALE GENOMIC DNA]</scope>
    <source>
        <strain evidence="2">CCUG 61697</strain>
    </source>
</reference>
<evidence type="ECO:0000313" key="1">
    <source>
        <dbReference type="EMBL" id="MFD0986232.1"/>
    </source>
</evidence>
<name>A0ABW3J7A5_9HYPH</name>
<protein>
    <submittedName>
        <fullName evidence="1">Uncharacterized protein</fullName>
    </submittedName>
</protein>
<sequence>MDQRQRSTASELETMIESELRQEGCETIRASVEAQGDDGDWSANRIDEPGTSWECKHAFIHIVSRLQREYFFDYSD</sequence>
<accession>A0ABW3J7A5</accession>
<dbReference type="EMBL" id="JBHTJO010000001">
    <property type="protein sequence ID" value="MFD0986232.1"/>
    <property type="molecule type" value="Genomic_DNA"/>
</dbReference>
<dbReference type="RefSeq" id="WP_379085967.1">
    <property type="nucleotide sequence ID" value="NZ_JBHTJO010000001.1"/>
</dbReference>
<gene>
    <name evidence="1" type="ORF">ACFQ2F_03900</name>
</gene>
<dbReference type="Proteomes" id="UP001597102">
    <property type="component" value="Unassembled WGS sequence"/>
</dbReference>